<name>A0A9J6BU91_POLVA</name>
<comment type="similarity">
    <text evidence="2">Belongs to the mitochondrion-specific ribosomal protein mL46 family.</text>
</comment>
<evidence type="ECO:0000256" key="4">
    <source>
        <dbReference type="ARBA" id="ARBA00022980"/>
    </source>
</evidence>
<evidence type="ECO:0000259" key="10">
    <source>
        <dbReference type="Pfam" id="PF11788"/>
    </source>
</evidence>
<dbReference type="GO" id="GO:0005762">
    <property type="term" value="C:mitochondrial large ribosomal subunit"/>
    <property type="evidence" value="ECO:0007669"/>
    <property type="project" value="TreeGrafter"/>
</dbReference>
<accession>A0A9J6BU91</accession>
<keyword evidence="5" id="KW-0496">Mitochondrion</keyword>
<evidence type="ECO:0000256" key="1">
    <source>
        <dbReference type="ARBA" id="ARBA00004173"/>
    </source>
</evidence>
<comment type="subcellular location">
    <subcellularLocation>
        <location evidence="1">Mitochondrion</location>
    </subcellularLocation>
</comment>
<dbReference type="Proteomes" id="UP001107558">
    <property type="component" value="Chromosome 3"/>
</dbReference>
<reference evidence="11" key="1">
    <citation type="submission" date="2021-03" db="EMBL/GenBank/DDBJ databases">
        <title>Chromosome level genome of the anhydrobiotic midge Polypedilum vanderplanki.</title>
        <authorList>
            <person name="Yoshida Y."/>
            <person name="Kikawada T."/>
            <person name="Gusev O."/>
        </authorList>
    </citation>
    <scope>NUCLEOTIDE SEQUENCE</scope>
    <source>
        <strain evidence="11">NIAS01</strain>
        <tissue evidence="11">Whole body or cell culture</tissue>
    </source>
</reference>
<feature type="domain" description="Large ribosomal subunit protein mL46 N-terminal" evidence="10">
    <location>
        <begin position="32"/>
        <end position="131"/>
    </location>
</feature>
<keyword evidence="6" id="KW-0687">Ribonucleoprotein</keyword>
<sequence length="264" mass="30395">MLRKILLNSSKTFAYATRSYSTAAQLKTKEKYDLYAGVLIERLPIITKKLNELETEVLEMLKKIEFENSLKSDHELRKEKDIRQAELIKSGKLDKDSETEAVSLQTAQDFEDASNEELAKFLTAPRITEDDKKNNLKSLNRKLDDALMLLVDEKIGNDSRLLLPQGKWLEGETLRQTAERIVREKFGTDLKVQFYGSAPVGFYKFKYTSSQNESVGGKVFFFRAIYKSGNIPDSKLKYEWLSGEELKGKVRDSYYKSVESFCTF</sequence>
<dbReference type="EMBL" id="JADBJN010000003">
    <property type="protein sequence ID" value="KAG5673125.1"/>
    <property type="molecule type" value="Genomic_DNA"/>
</dbReference>
<evidence type="ECO:0000256" key="2">
    <source>
        <dbReference type="ARBA" id="ARBA00009070"/>
    </source>
</evidence>
<organism evidence="11 12">
    <name type="scientific">Polypedilum vanderplanki</name>
    <name type="common">Sleeping chironomid midge</name>
    <dbReference type="NCBI Taxonomy" id="319348"/>
    <lineage>
        <taxon>Eukaryota</taxon>
        <taxon>Metazoa</taxon>
        <taxon>Ecdysozoa</taxon>
        <taxon>Arthropoda</taxon>
        <taxon>Hexapoda</taxon>
        <taxon>Insecta</taxon>
        <taxon>Pterygota</taxon>
        <taxon>Neoptera</taxon>
        <taxon>Endopterygota</taxon>
        <taxon>Diptera</taxon>
        <taxon>Nematocera</taxon>
        <taxon>Chironomoidea</taxon>
        <taxon>Chironomidae</taxon>
        <taxon>Chironominae</taxon>
        <taxon>Polypedilum</taxon>
        <taxon>Polypedilum</taxon>
    </lineage>
</organism>
<dbReference type="Gene3D" id="3.90.79.10">
    <property type="entry name" value="Nucleoside Triphosphate Pyrophosphohydrolase"/>
    <property type="match status" value="1"/>
</dbReference>
<evidence type="ECO:0000313" key="11">
    <source>
        <dbReference type="EMBL" id="KAG5673125.1"/>
    </source>
</evidence>
<dbReference type="PANTHER" id="PTHR13124:SF12">
    <property type="entry name" value="LARGE RIBOSOMAL SUBUNIT PROTEIN ML46"/>
    <property type="match status" value="1"/>
</dbReference>
<evidence type="ECO:0000256" key="6">
    <source>
        <dbReference type="ARBA" id="ARBA00023274"/>
    </source>
</evidence>
<dbReference type="InterPro" id="IPR040008">
    <property type="entry name" value="Ribosomal_mL46"/>
</dbReference>
<dbReference type="InterPro" id="IPR021757">
    <property type="entry name" value="Ribosomal_mL46_N"/>
</dbReference>
<dbReference type="GO" id="GO:0003735">
    <property type="term" value="F:structural constituent of ribosome"/>
    <property type="evidence" value="ECO:0007669"/>
    <property type="project" value="InterPro"/>
</dbReference>
<evidence type="ECO:0000256" key="7">
    <source>
        <dbReference type="ARBA" id="ARBA00035190"/>
    </source>
</evidence>
<proteinExistence type="inferred from homology"/>
<protein>
    <recommendedName>
        <fullName evidence="7">Large ribosomal subunit protein mL46</fullName>
    </recommendedName>
    <alternativeName>
        <fullName evidence="8">39S ribosomal protein L46, mitochondrial</fullName>
    </alternativeName>
</protein>
<evidence type="ECO:0000259" key="9">
    <source>
        <dbReference type="Pfam" id="PF00293"/>
    </source>
</evidence>
<dbReference type="CDD" id="cd04661">
    <property type="entry name" value="NUDIX_MRP_L46"/>
    <property type="match status" value="1"/>
</dbReference>
<keyword evidence="4" id="KW-0689">Ribosomal protein</keyword>
<dbReference type="Pfam" id="PF11788">
    <property type="entry name" value="MRP-L46"/>
    <property type="match status" value="1"/>
</dbReference>
<dbReference type="PANTHER" id="PTHR13124">
    <property type="entry name" value="39S RIBOSOMAL PROTEIN L46, MITOCHONDRIAL PRECURSOR-RELATED"/>
    <property type="match status" value="1"/>
</dbReference>
<dbReference type="AlphaFoldDB" id="A0A9J6BU91"/>
<keyword evidence="12" id="KW-1185">Reference proteome</keyword>
<dbReference type="InterPro" id="IPR015797">
    <property type="entry name" value="NUDIX_hydrolase-like_dom_sf"/>
</dbReference>
<evidence type="ECO:0000313" key="12">
    <source>
        <dbReference type="Proteomes" id="UP001107558"/>
    </source>
</evidence>
<evidence type="ECO:0000256" key="8">
    <source>
        <dbReference type="ARBA" id="ARBA00035534"/>
    </source>
</evidence>
<evidence type="ECO:0000256" key="5">
    <source>
        <dbReference type="ARBA" id="ARBA00023128"/>
    </source>
</evidence>
<dbReference type="OrthoDB" id="194611at2759"/>
<dbReference type="Pfam" id="PF00293">
    <property type="entry name" value="NUDIX"/>
    <property type="match status" value="1"/>
</dbReference>
<dbReference type="SUPFAM" id="SSF55811">
    <property type="entry name" value="Nudix"/>
    <property type="match status" value="1"/>
</dbReference>
<dbReference type="InterPro" id="IPR033650">
    <property type="entry name" value="Ribosomal_mL46_NUDIX"/>
</dbReference>
<feature type="domain" description="Nudix hydrolase" evidence="9">
    <location>
        <begin position="148"/>
        <end position="257"/>
    </location>
</feature>
<keyword evidence="3" id="KW-0809">Transit peptide</keyword>
<gene>
    <name evidence="11" type="ORF">PVAND_003199</name>
</gene>
<comment type="caution">
    <text evidence="11">The sequence shown here is derived from an EMBL/GenBank/DDBJ whole genome shotgun (WGS) entry which is preliminary data.</text>
</comment>
<dbReference type="InterPro" id="IPR000086">
    <property type="entry name" value="NUDIX_hydrolase_dom"/>
</dbReference>
<evidence type="ECO:0000256" key="3">
    <source>
        <dbReference type="ARBA" id="ARBA00022946"/>
    </source>
</evidence>